<evidence type="ECO:0000256" key="6">
    <source>
        <dbReference type="ARBA" id="ARBA00022801"/>
    </source>
</evidence>
<keyword evidence="2 9" id="KW-1003">Cell membrane</keyword>
<dbReference type="AlphaFoldDB" id="A0A4P2PXX4"/>
<dbReference type="PANTHER" id="PTHR33695">
    <property type="entry name" value="LIPOPROTEIN SIGNAL PEPTIDASE"/>
    <property type="match status" value="1"/>
</dbReference>
<dbReference type="GO" id="GO:0005886">
    <property type="term" value="C:plasma membrane"/>
    <property type="evidence" value="ECO:0007669"/>
    <property type="project" value="UniProtKB-SubCell"/>
</dbReference>
<name>A0A4P2PXX4_SORCE</name>
<dbReference type="Pfam" id="PF01252">
    <property type="entry name" value="Peptidase_A8"/>
    <property type="match status" value="1"/>
</dbReference>
<dbReference type="GO" id="GO:0004190">
    <property type="term" value="F:aspartic-type endopeptidase activity"/>
    <property type="evidence" value="ECO:0007669"/>
    <property type="project" value="UniProtKB-UniRule"/>
</dbReference>
<dbReference type="PANTHER" id="PTHR33695:SF1">
    <property type="entry name" value="LIPOPROTEIN SIGNAL PEPTIDASE"/>
    <property type="match status" value="1"/>
</dbReference>
<accession>A0A4P2PXX4</accession>
<comment type="subcellular location">
    <subcellularLocation>
        <location evidence="9">Cell membrane</location>
        <topology evidence="9">Multi-pass membrane protein</topology>
    </subcellularLocation>
</comment>
<comment type="similarity">
    <text evidence="1 9 11">Belongs to the peptidase A8 family.</text>
</comment>
<comment type="caution">
    <text evidence="9">Lacks conserved residue(s) required for the propagation of feature annotation.</text>
</comment>
<evidence type="ECO:0000256" key="3">
    <source>
        <dbReference type="ARBA" id="ARBA00022670"/>
    </source>
</evidence>
<keyword evidence="8 9" id="KW-0472">Membrane</keyword>
<dbReference type="GO" id="GO:0006508">
    <property type="term" value="P:proteolysis"/>
    <property type="evidence" value="ECO:0007669"/>
    <property type="project" value="UniProtKB-KW"/>
</dbReference>
<dbReference type="InterPro" id="IPR001872">
    <property type="entry name" value="Peptidase_A8"/>
</dbReference>
<comment type="pathway">
    <text evidence="9">Protein modification; lipoprotein biosynthesis (signal peptide cleavage).</text>
</comment>
<sequence>MVGLHATKAIAQAALERRAPLSIVPGVLDLRYTENRDMAFSLFRSIHSPAKVTILFACSMVVLGVMILGWWYSRRASAAEQAAYALIVAGAVGNAIDRAARGYVIDFIHLHHWPVFNVADIAIAAGGILLGIVMFRRAGREPREAS</sequence>
<evidence type="ECO:0000256" key="11">
    <source>
        <dbReference type="RuleBase" id="RU004181"/>
    </source>
</evidence>
<feature type="transmembrane region" description="Helical" evidence="9">
    <location>
        <begin position="115"/>
        <end position="135"/>
    </location>
</feature>
<dbReference type="NCBIfam" id="TIGR00077">
    <property type="entry name" value="lspA"/>
    <property type="match status" value="1"/>
</dbReference>
<evidence type="ECO:0000256" key="7">
    <source>
        <dbReference type="ARBA" id="ARBA00022989"/>
    </source>
</evidence>
<keyword evidence="3 9" id="KW-0645">Protease</keyword>
<evidence type="ECO:0000313" key="13">
    <source>
        <dbReference type="Proteomes" id="UP000295781"/>
    </source>
</evidence>
<evidence type="ECO:0000256" key="1">
    <source>
        <dbReference type="ARBA" id="ARBA00006139"/>
    </source>
</evidence>
<dbReference type="HAMAP" id="MF_00161">
    <property type="entry name" value="LspA"/>
    <property type="match status" value="1"/>
</dbReference>
<proteinExistence type="inferred from homology"/>
<dbReference type="EMBL" id="CP012670">
    <property type="protein sequence ID" value="AUX21408.1"/>
    <property type="molecule type" value="Genomic_DNA"/>
</dbReference>
<evidence type="ECO:0000256" key="2">
    <source>
        <dbReference type="ARBA" id="ARBA00022475"/>
    </source>
</evidence>
<evidence type="ECO:0000256" key="4">
    <source>
        <dbReference type="ARBA" id="ARBA00022692"/>
    </source>
</evidence>
<dbReference type="PRINTS" id="PR00781">
    <property type="entry name" value="LIPOSIGPTASE"/>
</dbReference>
<organism evidence="12 13">
    <name type="scientific">Sorangium cellulosum</name>
    <name type="common">Polyangium cellulosum</name>
    <dbReference type="NCBI Taxonomy" id="56"/>
    <lineage>
        <taxon>Bacteria</taxon>
        <taxon>Pseudomonadati</taxon>
        <taxon>Myxococcota</taxon>
        <taxon>Polyangia</taxon>
        <taxon>Polyangiales</taxon>
        <taxon>Polyangiaceae</taxon>
        <taxon>Sorangium</taxon>
    </lineage>
</organism>
<dbReference type="EC" id="3.4.23.36" evidence="9"/>
<keyword evidence="7 9" id="KW-1133">Transmembrane helix</keyword>
<feature type="active site" evidence="9">
    <location>
        <position position="106"/>
    </location>
</feature>
<gene>
    <name evidence="9" type="primary">lspA</name>
    <name evidence="12" type="ORF">SOCEGT47_018920</name>
</gene>
<comment type="function">
    <text evidence="9 10">This protein specifically catalyzes the removal of signal peptides from prolipoproteins.</text>
</comment>
<evidence type="ECO:0000313" key="12">
    <source>
        <dbReference type="EMBL" id="AUX21408.1"/>
    </source>
</evidence>
<feature type="active site" evidence="9">
    <location>
        <position position="120"/>
    </location>
</feature>
<dbReference type="OrthoDB" id="9810259at2"/>
<dbReference type="UniPathway" id="UPA00665"/>
<evidence type="ECO:0000256" key="9">
    <source>
        <dbReference type="HAMAP-Rule" id="MF_00161"/>
    </source>
</evidence>
<comment type="catalytic activity">
    <reaction evidence="9 10">
        <text>Release of signal peptides from bacterial membrane prolipoproteins. Hydrolyzes -Xaa-Yaa-Zaa-|-(S,diacylglyceryl)Cys-, in which Xaa is hydrophobic (preferably Leu), and Yaa (Ala or Ser) and Zaa (Gly or Ala) have small, neutral side chains.</text>
        <dbReference type="EC" id="3.4.23.36"/>
    </reaction>
</comment>
<keyword evidence="4 9" id="KW-0812">Transmembrane</keyword>
<keyword evidence="5 9" id="KW-0064">Aspartyl protease</keyword>
<keyword evidence="6 9" id="KW-0378">Hydrolase</keyword>
<dbReference type="PROSITE" id="PS00855">
    <property type="entry name" value="SPASE_II"/>
    <property type="match status" value="1"/>
</dbReference>
<dbReference type="Proteomes" id="UP000295781">
    <property type="component" value="Chromosome"/>
</dbReference>
<reference evidence="12 13" key="1">
    <citation type="submission" date="2015-09" db="EMBL/GenBank/DDBJ databases">
        <title>Sorangium comparison.</title>
        <authorList>
            <person name="Zaburannyi N."/>
            <person name="Bunk B."/>
            <person name="Overmann J."/>
            <person name="Mueller R."/>
        </authorList>
    </citation>
    <scope>NUCLEOTIDE SEQUENCE [LARGE SCALE GENOMIC DNA]</scope>
    <source>
        <strain evidence="12 13">So ceGT47</strain>
    </source>
</reference>
<dbReference type="RefSeq" id="WP_129346733.1">
    <property type="nucleotide sequence ID" value="NZ_CP012670.1"/>
</dbReference>
<evidence type="ECO:0000256" key="8">
    <source>
        <dbReference type="ARBA" id="ARBA00023136"/>
    </source>
</evidence>
<protein>
    <recommendedName>
        <fullName evidence="9">Lipoprotein signal peptidase</fullName>
        <ecNumber evidence="9">3.4.23.36</ecNumber>
    </recommendedName>
    <alternativeName>
        <fullName evidence="9">Prolipoprotein signal peptidase</fullName>
    </alternativeName>
    <alternativeName>
        <fullName evidence="9">Signal peptidase II</fullName>
        <shortName evidence="9">SPase II</shortName>
    </alternativeName>
</protein>
<evidence type="ECO:0000256" key="5">
    <source>
        <dbReference type="ARBA" id="ARBA00022750"/>
    </source>
</evidence>
<evidence type="ECO:0000256" key="10">
    <source>
        <dbReference type="RuleBase" id="RU000594"/>
    </source>
</evidence>
<feature type="transmembrane region" description="Helical" evidence="9">
    <location>
        <begin position="52"/>
        <end position="72"/>
    </location>
</feature>